<proteinExistence type="predicted"/>
<name>A0A2T9YAM6_9FUNG</name>
<dbReference type="EMBL" id="MBFR01000318">
    <property type="protein sequence ID" value="PVU89369.1"/>
    <property type="molecule type" value="Genomic_DNA"/>
</dbReference>
<comment type="caution">
    <text evidence="1">The sequence shown here is derived from an EMBL/GenBank/DDBJ whole genome shotgun (WGS) entry which is preliminary data.</text>
</comment>
<reference evidence="1 2" key="1">
    <citation type="journal article" date="2018" name="MBio">
        <title>Comparative Genomics Reveals the Core Gene Toolbox for the Fungus-Insect Symbiosis.</title>
        <authorList>
            <person name="Wang Y."/>
            <person name="Stata M."/>
            <person name="Wang W."/>
            <person name="Stajich J.E."/>
            <person name="White M.M."/>
            <person name="Moncalvo J.M."/>
        </authorList>
    </citation>
    <scope>NUCLEOTIDE SEQUENCE [LARGE SCALE GENOMIC DNA]</scope>
    <source>
        <strain evidence="1 2">SWE-8-4</strain>
    </source>
</reference>
<dbReference type="OrthoDB" id="274752at2759"/>
<protein>
    <submittedName>
        <fullName evidence="1">Uncharacterized protein</fullName>
    </submittedName>
</protein>
<dbReference type="GO" id="GO:0015986">
    <property type="term" value="P:proton motive force-driven ATP synthesis"/>
    <property type="evidence" value="ECO:0007669"/>
    <property type="project" value="InterPro"/>
</dbReference>
<evidence type="ECO:0000313" key="2">
    <source>
        <dbReference type="Proteomes" id="UP000245383"/>
    </source>
</evidence>
<dbReference type="Proteomes" id="UP000245383">
    <property type="component" value="Unassembled WGS sequence"/>
</dbReference>
<dbReference type="Pfam" id="PF10775">
    <property type="entry name" value="ATP_sub_h"/>
    <property type="match status" value="1"/>
</dbReference>
<gene>
    <name evidence="1" type="ORF">BB561_005397</name>
</gene>
<organism evidence="1 2">
    <name type="scientific">Smittium simulii</name>
    <dbReference type="NCBI Taxonomy" id="133385"/>
    <lineage>
        <taxon>Eukaryota</taxon>
        <taxon>Fungi</taxon>
        <taxon>Fungi incertae sedis</taxon>
        <taxon>Zoopagomycota</taxon>
        <taxon>Kickxellomycotina</taxon>
        <taxon>Harpellomycetes</taxon>
        <taxon>Harpellales</taxon>
        <taxon>Legeriomycetaceae</taxon>
        <taxon>Smittium</taxon>
    </lineage>
</organism>
<accession>A0A2T9YAM6</accession>
<keyword evidence="2" id="KW-1185">Reference proteome</keyword>
<dbReference type="AlphaFoldDB" id="A0A2T9YAM6"/>
<evidence type="ECO:0000313" key="1">
    <source>
        <dbReference type="EMBL" id="PVU89369.1"/>
    </source>
</evidence>
<sequence length="87" mass="9807">MQSSRVLFNKALKTAKVASRKIATTAEKKDLLKDLYVKELRTISKEPKTVKSDVSVKAFVEPKRPETIKFDVEAETSAKNYSKDCTV</sequence>
<dbReference type="InterPro" id="IPR019711">
    <property type="entry name" value="ATP_synth_F0_suH"/>
</dbReference>